<reference evidence="1" key="1">
    <citation type="submission" date="2020-10" db="EMBL/GenBank/DDBJ databases">
        <title>Connecting structure to function with the recovery of over 1000 high-quality activated sludge metagenome-assembled genomes encoding full-length rRNA genes using long-read sequencing.</title>
        <authorList>
            <person name="Singleton C.M."/>
            <person name="Petriglieri F."/>
            <person name="Kristensen J.M."/>
            <person name="Kirkegaard R.H."/>
            <person name="Michaelsen T.Y."/>
            <person name="Andersen M.H."/>
            <person name="Karst S.M."/>
            <person name="Dueholm M.S."/>
            <person name="Nielsen P.H."/>
            <person name="Albertsen M."/>
        </authorList>
    </citation>
    <scope>NUCLEOTIDE SEQUENCE</scope>
    <source>
        <strain evidence="1">EsbW_18-Q3-R4-48_MAXAC.044</strain>
    </source>
</reference>
<organism evidence="1 2">
    <name type="scientific">Candidatus Propionivibrio dominans</name>
    <dbReference type="NCBI Taxonomy" id="2954373"/>
    <lineage>
        <taxon>Bacteria</taxon>
        <taxon>Pseudomonadati</taxon>
        <taxon>Pseudomonadota</taxon>
        <taxon>Betaproteobacteria</taxon>
        <taxon>Rhodocyclales</taxon>
        <taxon>Rhodocyclaceae</taxon>
        <taxon>Propionivibrio</taxon>
    </lineage>
</organism>
<evidence type="ECO:0000313" key="1">
    <source>
        <dbReference type="EMBL" id="MBK7423569.1"/>
    </source>
</evidence>
<proteinExistence type="predicted"/>
<dbReference type="EMBL" id="JADJNC010000016">
    <property type="protein sequence ID" value="MBK7423569.1"/>
    <property type="molecule type" value="Genomic_DNA"/>
</dbReference>
<dbReference type="InterPro" id="IPR019239">
    <property type="entry name" value="VapB_antitoxin"/>
</dbReference>
<dbReference type="Pfam" id="PF09957">
    <property type="entry name" value="VapB_antitoxin"/>
    <property type="match status" value="1"/>
</dbReference>
<gene>
    <name evidence="1" type="ORF">IPJ48_10970</name>
</gene>
<protein>
    <submittedName>
        <fullName evidence="1">Type II toxin-antitoxin system VapB family antitoxin</fullName>
    </submittedName>
</protein>
<dbReference type="Proteomes" id="UP000886602">
    <property type="component" value="Unassembled WGS sequence"/>
</dbReference>
<sequence>MRTNIEIDDKLMADALAATGLKTKREAVELGLKTVLKLKQQEEFRQFRGKLNWQGNLDEMRRDQ</sequence>
<evidence type="ECO:0000313" key="2">
    <source>
        <dbReference type="Proteomes" id="UP000886602"/>
    </source>
</evidence>
<accession>A0A9D7FFY5</accession>
<name>A0A9D7FFY5_9RHOO</name>
<comment type="caution">
    <text evidence="1">The sequence shown here is derived from an EMBL/GenBank/DDBJ whole genome shotgun (WGS) entry which is preliminary data.</text>
</comment>
<dbReference type="AlphaFoldDB" id="A0A9D7FFY5"/>